<evidence type="ECO:0000256" key="11">
    <source>
        <dbReference type="ARBA" id="ARBA00023212"/>
    </source>
</evidence>
<comment type="similarity">
    <text evidence="12">Belongs to the dynactin subunit 4 family.</text>
</comment>
<dbReference type="EMBL" id="CAJNOQ010023589">
    <property type="protein sequence ID" value="CAF1517504.1"/>
    <property type="molecule type" value="Genomic_DNA"/>
</dbReference>
<dbReference type="OrthoDB" id="283815at2759"/>
<feature type="compositionally biased region" description="Low complexity" evidence="16">
    <location>
        <begin position="216"/>
        <end position="225"/>
    </location>
</feature>
<accession>A0A815U8U4</accession>
<dbReference type="EMBL" id="CAJNOK010022748">
    <property type="protein sequence ID" value="CAF1352741.1"/>
    <property type="molecule type" value="Genomic_DNA"/>
</dbReference>
<dbReference type="EMBL" id="CAJOBC010089136">
    <property type="protein sequence ID" value="CAF4377316.1"/>
    <property type="molecule type" value="Genomic_DNA"/>
</dbReference>
<comment type="subunit">
    <text evidence="14">Subunit of dynactin, a multiprotein complex part of a tripartite complex with dynein and a adapter, such as BICDL1, BICD2 or HOOK3. The dynactin complex is built around ACTR1A/ACTB filament and consists of an actin-related filament composed of a shoulder domain, a pointed end and a barbed end. Its length is defined by its flexible shoulder domain. The soulder is composed of 2 DCTN1 subunits, 4 DCTN2 and 2 DCTN3. The 4 DCNT2 (via N-terminus) bind the ACTR1A filament and act as molecular rulers to determine the length. The pointed end is important for binding dynein-dynactin cargo adapters. Consists of 4 subunits: ACTR10, DCNT4, DCTN5 and DCTN6. The barbed end is composed of a CAPZA1:CAPZB heterodimers, which binds ACTR1A/ACTB filament and dynactin and stabilizes dynactin. Interacts with ATP7B, but not ATP7A, in a copper-dependent manner. Interacts with ANK2; this interaction is required for localization at costameres. Interacts with N4BP2L1.</text>
</comment>
<evidence type="ECO:0000256" key="8">
    <source>
        <dbReference type="ARBA" id="ARBA00022843"/>
    </source>
</evidence>
<evidence type="ECO:0000256" key="7">
    <source>
        <dbReference type="ARBA" id="ARBA00022553"/>
    </source>
</evidence>
<dbReference type="PROSITE" id="PS50966">
    <property type="entry name" value="ZF_SWIM"/>
    <property type="match status" value="1"/>
</dbReference>
<keyword evidence="5" id="KW-0963">Cytoplasm</keyword>
<feature type="compositionally biased region" description="Polar residues" evidence="16">
    <location>
        <begin position="226"/>
        <end position="241"/>
    </location>
</feature>
<evidence type="ECO:0000256" key="6">
    <source>
        <dbReference type="ARBA" id="ARBA00022499"/>
    </source>
</evidence>
<protein>
    <recommendedName>
        <fullName evidence="13">Dynactin subunit 4</fullName>
    </recommendedName>
</protein>
<evidence type="ECO:0000256" key="2">
    <source>
        <dbReference type="ARBA" id="ARBA00004529"/>
    </source>
</evidence>
<evidence type="ECO:0000256" key="4">
    <source>
        <dbReference type="ARBA" id="ARBA00004657"/>
    </source>
</evidence>
<evidence type="ECO:0000256" key="1">
    <source>
        <dbReference type="ARBA" id="ARBA00004300"/>
    </source>
</evidence>
<evidence type="ECO:0000256" key="14">
    <source>
        <dbReference type="ARBA" id="ARBA00093507"/>
    </source>
</evidence>
<evidence type="ECO:0000313" key="18">
    <source>
        <dbReference type="EMBL" id="CAF1352741.1"/>
    </source>
</evidence>
<keyword evidence="6" id="KW-1017">Isopeptide bond</keyword>
<evidence type="ECO:0000313" key="21">
    <source>
        <dbReference type="EMBL" id="CAF4377316.1"/>
    </source>
</evidence>
<keyword evidence="10" id="KW-0175">Coiled coil</keyword>
<evidence type="ECO:0000256" key="12">
    <source>
        <dbReference type="ARBA" id="ARBA00034776"/>
    </source>
</evidence>
<dbReference type="Pfam" id="PF05502">
    <property type="entry name" value="Dynactin_p62"/>
    <property type="match status" value="1"/>
</dbReference>
<keyword evidence="8" id="KW-0832">Ubl conjugation</keyword>
<dbReference type="Proteomes" id="UP000682733">
    <property type="component" value="Unassembled WGS sequence"/>
</dbReference>
<evidence type="ECO:0000256" key="16">
    <source>
        <dbReference type="SAM" id="MobiDB-lite"/>
    </source>
</evidence>
<keyword evidence="15" id="KW-0479">Metal-binding</keyword>
<evidence type="ECO:0000256" key="10">
    <source>
        <dbReference type="ARBA" id="ARBA00023054"/>
    </source>
</evidence>
<keyword evidence="11" id="KW-0206">Cytoskeleton</keyword>
<organism evidence="19 22">
    <name type="scientific">Didymodactylos carnosus</name>
    <dbReference type="NCBI Taxonomy" id="1234261"/>
    <lineage>
        <taxon>Eukaryota</taxon>
        <taxon>Metazoa</taxon>
        <taxon>Spiralia</taxon>
        <taxon>Gnathifera</taxon>
        <taxon>Rotifera</taxon>
        <taxon>Eurotatoria</taxon>
        <taxon>Bdelloidea</taxon>
        <taxon>Philodinida</taxon>
        <taxon>Philodinidae</taxon>
        <taxon>Didymodactylos</taxon>
    </lineage>
</organism>
<evidence type="ECO:0000313" key="20">
    <source>
        <dbReference type="EMBL" id="CAF4163300.1"/>
    </source>
</evidence>
<dbReference type="PANTHER" id="PTHR13034">
    <property type="entry name" value="DYNACTIN P62 SUBUNIT"/>
    <property type="match status" value="1"/>
</dbReference>
<keyword evidence="15" id="KW-0863">Zinc-finger</keyword>
<dbReference type="GO" id="GO:0008270">
    <property type="term" value="F:zinc ion binding"/>
    <property type="evidence" value="ECO:0007669"/>
    <property type="project" value="UniProtKB-KW"/>
</dbReference>
<keyword evidence="15" id="KW-0862">Zinc</keyword>
<comment type="caution">
    <text evidence="19">The sequence shown here is derived from an EMBL/GenBank/DDBJ whole genome shotgun (WGS) entry which is preliminary data.</text>
</comment>
<comment type="subcellular location">
    <subcellularLocation>
        <location evidence="3">Cytoplasm</location>
        <location evidence="3">Cell cortex</location>
    </subcellularLocation>
    <subcellularLocation>
        <location evidence="1">Cytoplasm</location>
        <location evidence="1">Cytoskeleton</location>
        <location evidence="1">Microtubule organizing center</location>
        <location evidence="1">Centrosome</location>
    </subcellularLocation>
    <subcellularLocation>
        <location evidence="2">Cytoplasm</location>
        <location evidence="2">Cytoskeleton</location>
        <location evidence="2">Stress fiber</location>
    </subcellularLocation>
    <subcellularLocation>
        <location evidence="4">Cytoplasm</location>
        <location evidence="4">Myofibril</location>
    </subcellularLocation>
</comment>
<dbReference type="EMBL" id="CAJOBA010044394">
    <property type="protein sequence ID" value="CAF4163300.1"/>
    <property type="molecule type" value="Genomic_DNA"/>
</dbReference>
<dbReference type="InterPro" id="IPR007527">
    <property type="entry name" value="Znf_SWIM"/>
</dbReference>
<evidence type="ECO:0000313" key="19">
    <source>
        <dbReference type="EMBL" id="CAF1517504.1"/>
    </source>
</evidence>
<evidence type="ECO:0000256" key="3">
    <source>
        <dbReference type="ARBA" id="ARBA00004544"/>
    </source>
</evidence>
<name>A0A815U8U4_9BILA</name>
<evidence type="ECO:0000256" key="9">
    <source>
        <dbReference type="ARBA" id="ARBA00022990"/>
    </source>
</evidence>
<dbReference type="GO" id="GO:0001725">
    <property type="term" value="C:stress fiber"/>
    <property type="evidence" value="ECO:0007669"/>
    <property type="project" value="UniProtKB-SubCell"/>
</dbReference>
<keyword evidence="9" id="KW-0007">Acetylation</keyword>
<dbReference type="Proteomes" id="UP000677228">
    <property type="component" value="Unassembled WGS sequence"/>
</dbReference>
<dbReference type="Proteomes" id="UP000681722">
    <property type="component" value="Unassembled WGS sequence"/>
</dbReference>
<dbReference type="GO" id="GO:0005938">
    <property type="term" value="C:cell cortex"/>
    <property type="evidence" value="ECO:0007669"/>
    <property type="project" value="UniProtKB-SubCell"/>
</dbReference>
<evidence type="ECO:0000313" key="22">
    <source>
        <dbReference type="Proteomes" id="UP000663829"/>
    </source>
</evidence>
<reference evidence="19" key="1">
    <citation type="submission" date="2021-02" db="EMBL/GenBank/DDBJ databases">
        <authorList>
            <person name="Nowell W R."/>
        </authorList>
    </citation>
    <scope>NUCLEOTIDE SEQUENCE</scope>
</reference>
<dbReference type="Proteomes" id="UP000663829">
    <property type="component" value="Unassembled WGS sequence"/>
</dbReference>
<dbReference type="GO" id="GO:0005869">
    <property type="term" value="C:dynactin complex"/>
    <property type="evidence" value="ECO:0007669"/>
    <property type="project" value="InterPro"/>
</dbReference>
<gene>
    <name evidence="19" type="ORF">GPM918_LOCUS37400</name>
    <name evidence="18" type="ORF">OVA965_LOCUS30873</name>
    <name evidence="21" type="ORF">SRO942_LOCUS38164</name>
    <name evidence="20" type="ORF">TMI583_LOCUS31692</name>
</gene>
<proteinExistence type="inferred from homology"/>
<dbReference type="GO" id="GO:0005813">
    <property type="term" value="C:centrosome"/>
    <property type="evidence" value="ECO:0007669"/>
    <property type="project" value="UniProtKB-SubCell"/>
</dbReference>
<evidence type="ECO:0000256" key="5">
    <source>
        <dbReference type="ARBA" id="ARBA00022490"/>
    </source>
</evidence>
<sequence length="518" mass="58921">MTSLLKVDKVKYQCSCGTFKPLCYLYFCRHCLKVKCKECVILEVDCRFCPSCYENLQPHEAINRKNRCQQCFNCPCCGHTLVTRATNTASLSANTSATVTDLDESSLSSTSVMSGQATPSKKVYYLACGFCRWSTRDINLNDQLTINSWKQQDNIHEQRFQELLLYYKQIANKEKLEKDRKKYTTSKGGLLLRTSSKTDKYGLLTPLTRRSIGLRTTTPTSSTTSLRATNTAKPVDSSTIQPKQSTALETITPLEDTFFNLDLSKMTTMKQRLSSVEIQPVYTDGLYPISKHFTSKQSKRCKECDHNVLKPEPSPKVIKFKLHQMAMFFIPDIRIWYHPTWDSNRENVCVLSIVNQSDEQITLKLMTIDDILKNGSSTGIDEIKVDEKLLTAKLDFSGGNDTNKEKIVQLHAHIDMNETDSKYDNEFRENDDKQFVIWRKFAKIAIKCTVKPHNENVKNIIAGFVMEHRVVGISSVQTSIQPAQPEQNSKIIRHLVTIDFGSIDEPALTLHSSLKEGL</sequence>
<dbReference type="AlphaFoldDB" id="A0A815U8U4"/>
<evidence type="ECO:0000256" key="13">
    <source>
        <dbReference type="ARBA" id="ARBA00034864"/>
    </source>
</evidence>
<dbReference type="PANTHER" id="PTHR13034:SF2">
    <property type="entry name" value="DYNACTIN SUBUNIT 4"/>
    <property type="match status" value="1"/>
</dbReference>
<keyword evidence="22" id="KW-1185">Reference proteome</keyword>
<feature type="region of interest" description="Disordered" evidence="16">
    <location>
        <begin position="214"/>
        <end position="241"/>
    </location>
</feature>
<feature type="domain" description="SWIM-type" evidence="17">
    <location>
        <begin position="1"/>
        <end position="39"/>
    </location>
</feature>
<evidence type="ECO:0000259" key="17">
    <source>
        <dbReference type="PROSITE" id="PS50966"/>
    </source>
</evidence>
<dbReference type="InterPro" id="IPR008603">
    <property type="entry name" value="DCTN4"/>
</dbReference>
<dbReference type="GO" id="GO:0030016">
    <property type="term" value="C:myofibril"/>
    <property type="evidence" value="ECO:0007669"/>
    <property type="project" value="UniProtKB-SubCell"/>
</dbReference>
<evidence type="ECO:0000256" key="15">
    <source>
        <dbReference type="PROSITE-ProRule" id="PRU00325"/>
    </source>
</evidence>
<keyword evidence="7" id="KW-0597">Phosphoprotein</keyword>